<keyword evidence="3" id="KW-1185">Reference proteome</keyword>
<feature type="region of interest" description="Disordered" evidence="1">
    <location>
        <begin position="1"/>
        <end position="76"/>
    </location>
</feature>
<name>A0A8H7CVL0_9AGAR</name>
<comment type="caution">
    <text evidence="2">The sequence shown here is derived from an EMBL/GenBank/DDBJ whole genome shotgun (WGS) entry which is preliminary data.</text>
</comment>
<dbReference type="EMBL" id="JACAZI010000010">
    <property type="protein sequence ID" value="KAF7349812.1"/>
    <property type="molecule type" value="Genomic_DNA"/>
</dbReference>
<proteinExistence type="predicted"/>
<gene>
    <name evidence="2" type="ORF">MVEN_01281400</name>
</gene>
<accession>A0A8H7CVL0</accession>
<evidence type="ECO:0000256" key="1">
    <source>
        <dbReference type="SAM" id="MobiDB-lite"/>
    </source>
</evidence>
<sequence>MAGNAQRRNGPRHKKKEADGCALSLPTPTTTNILRAFPSSRLRPLPARDTPPQRKPSSNGDTPPSPPSHTLRGPTASTATVCEWSLTTLTTSCPVASPRTRRLLTHTAGVLVWDTSVPGGAEAFDLRISRSYASASRMGGGADVDAGLTSRDAAQLDAFRSHTSRLRSKQVSLAYTVAQMRKFTSSRYAARRVVQRASVFTTHACVSIARFVVLAFLRSI</sequence>
<evidence type="ECO:0000313" key="2">
    <source>
        <dbReference type="EMBL" id="KAF7349812.1"/>
    </source>
</evidence>
<dbReference type="AlphaFoldDB" id="A0A8H7CVL0"/>
<protein>
    <submittedName>
        <fullName evidence="2">Uncharacterized protein</fullName>
    </submittedName>
</protein>
<evidence type="ECO:0000313" key="3">
    <source>
        <dbReference type="Proteomes" id="UP000620124"/>
    </source>
</evidence>
<reference evidence="2" key="1">
    <citation type="submission" date="2020-05" db="EMBL/GenBank/DDBJ databases">
        <title>Mycena genomes resolve the evolution of fungal bioluminescence.</title>
        <authorList>
            <person name="Tsai I.J."/>
        </authorList>
    </citation>
    <scope>NUCLEOTIDE SEQUENCE</scope>
    <source>
        <strain evidence="2">CCC161011</strain>
    </source>
</reference>
<organism evidence="2 3">
    <name type="scientific">Mycena venus</name>
    <dbReference type="NCBI Taxonomy" id="2733690"/>
    <lineage>
        <taxon>Eukaryota</taxon>
        <taxon>Fungi</taxon>
        <taxon>Dikarya</taxon>
        <taxon>Basidiomycota</taxon>
        <taxon>Agaricomycotina</taxon>
        <taxon>Agaricomycetes</taxon>
        <taxon>Agaricomycetidae</taxon>
        <taxon>Agaricales</taxon>
        <taxon>Marasmiineae</taxon>
        <taxon>Mycenaceae</taxon>
        <taxon>Mycena</taxon>
    </lineage>
</organism>
<dbReference type="Proteomes" id="UP000620124">
    <property type="component" value="Unassembled WGS sequence"/>
</dbReference>